<proteinExistence type="predicted"/>
<evidence type="ECO:0000313" key="2">
    <source>
        <dbReference type="EMBL" id="MDM9629898.1"/>
    </source>
</evidence>
<name>A0ABT7WAF6_9FLAO</name>
<dbReference type="GO" id="GO:0016740">
    <property type="term" value="F:transferase activity"/>
    <property type="evidence" value="ECO:0007669"/>
    <property type="project" value="UniProtKB-KW"/>
</dbReference>
<dbReference type="InterPro" id="IPR007345">
    <property type="entry name" value="Polysacch_pyruvyl_Trfase"/>
</dbReference>
<reference evidence="2" key="1">
    <citation type="submission" date="2023-06" db="EMBL/GenBank/DDBJ databases">
        <title>Robiginitalea aurantiacus sp. nov. and Algoriphagus sediminis sp. nov., isolated from coastal sediment.</title>
        <authorList>
            <person name="Zhou Z.Y."/>
            <person name="An J."/>
            <person name="Jia Y.W."/>
            <person name="Du Z.J."/>
        </authorList>
    </citation>
    <scope>NUCLEOTIDE SEQUENCE</scope>
    <source>
        <strain evidence="2">M39</strain>
    </source>
</reference>
<keyword evidence="3" id="KW-1185">Reference proteome</keyword>
<dbReference type="Pfam" id="PF04230">
    <property type="entry name" value="PS_pyruv_trans"/>
    <property type="match status" value="1"/>
</dbReference>
<dbReference type="Proteomes" id="UP001174839">
    <property type="component" value="Unassembled WGS sequence"/>
</dbReference>
<accession>A0ABT7WAF6</accession>
<comment type="caution">
    <text evidence="2">The sequence shown here is derived from an EMBL/GenBank/DDBJ whole genome shotgun (WGS) entry which is preliminary data.</text>
</comment>
<gene>
    <name evidence="2" type="ORF">QU605_00335</name>
</gene>
<sequence>MLNNKAIVSYFIAHQPIGCRDYDSMKRMKEVGIDAFYSGCLTTTLNYDGRLFANPPEKSDKILLVDVLFKDDAVLRAKRNKLLFVKDVLTGKFKKSSPVQEYLNTLGAEDNTHQIEHLTCYYDAKTSESQRFAHAENILRKLAGAKLVITSRIHIALPCLALGTPVLFAFGGKLSNLQEFRRLDGVINHMNVLVDEEFDDTAPHLKGINFYRINEIDLDRPPKNPETHLKIRESLVERCNMFI</sequence>
<feature type="domain" description="Polysaccharide pyruvyl transferase" evidence="1">
    <location>
        <begin position="15"/>
        <end position="167"/>
    </location>
</feature>
<evidence type="ECO:0000313" key="3">
    <source>
        <dbReference type="Proteomes" id="UP001174839"/>
    </source>
</evidence>
<dbReference type="EMBL" id="JAUDUY010000001">
    <property type="protein sequence ID" value="MDM9629898.1"/>
    <property type="molecule type" value="Genomic_DNA"/>
</dbReference>
<protein>
    <submittedName>
        <fullName evidence="2">Polysaccharide pyruvyl transferase family protein</fullName>
    </submittedName>
</protein>
<evidence type="ECO:0000259" key="1">
    <source>
        <dbReference type="Pfam" id="PF04230"/>
    </source>
</evidence>
<organism evidence="2 3">
    <name type="scientific">Robiginitalea aurantiaca</name>
    <dbReference type="NCBI Taxonomy" id="3056915"/>
    <lineage>
        <taxon>Bacteria</taxon>
        <taxon>Pseudomonadati</taxon>
        <taxon>Bacteroidota</taxon>
        <taxon>Flavobacteriia</taxon>
        <taxon>Flavobacteriales</taxon>
        <taxon>Flavobacteriaceae</taxon>
        <taxon>Robiginitalea</taxon>
    </lineage>
</organism>
<keyword evidence="2" id="KW-0808">Transferase</keyword>